<evidence type="ECO:0000313" key="4">
    <source>
        <dbReference type="EMBL" id="RUT44599.1"/>
    </source>
</evidence>
<dbReference type="InterPro" id="IPR025303">
    <property type="entry name" value="PdaC"/>
</dbReference>
<dbReference type="SUPFAM" id="SSF55383">
    <property type="entry name" value="Copper amine oxidase, domain N"/>
    <property type="match status" value="1"/>
</dbReference>
<evidence type="ECO:0000259" key="2">
    <source>
        <dbReference type="Pfam" id="PF11738"/>
    </source>
</evidence>
<sequence length="368" mass="40905">MKLRTTMIYRLLAIWMAVLLLGSLLVIPAGASPTVGTEQQEPGATQTVNVTVKGKPLKQRGIQGEEGVLVPLELIHKGLKLPVKYDANNKAYTIRRQNVTVQLQPGEGGAKATVNGSTQIFPYEWKEIGGKPYVSVKVLTDHLGYTSQWNAATKTLDLVPHRMNDIKVSTVSIIKSIPEATINVQYPQVSGLRNKAAEKRINTLLKSKADTFVENALKEAKASQPSPNGSKYEYLGNYTVTYNRDGMLSILEQTYAYTGGAHGNSVREGFNFRLSDGKLVPLDELLRANPQYRNIVDPSIKKQFEQTEGYFGNFTTIGPNPSYYLKDNGVVIFFQLYEYVPYVNGFAEFYFPFTELLPAGANPFDFKV</sequence>
<feature type="domain" description="Copper amine oxidase-like N-terminal" evidence="1">
    <location>
        <begin position="60"/>
        <end position="156"/>
    </location>
</feature>
<dbReference type="OrthoDB" id="5637at2"/>
<dbReference type="InterPro" id="IPR012854">
    <property type="entry name" value="Cu_amine_oxidase-like_N"/>
</dbReference>
<dbReference type="Gene3D" id="3.90.640.20">
    <property type="entry name" value="Heat-shock cognate protein, ATPase"/>
    <property type="match status" value="1"/>
</dbReference>
<dbReference type="EMBL" id="RZNY01000014">
    <property type="protein sequence ID" value="RUT44599.1"/>
    <property type="molecule type" value="Genomic_DNA"/>
</dbReference>
<gene>
    <name evidence="4" type="ORF">EJP82_16685</name>
</gene>
<dbReference type="Pfam" id="PF07833">
    <property type="entry name" value="Cu_amine_oxidN1"/>
    <property type="match status" value="1"/>
</dbReference>
<dbReference type="Proteomes" id="UP000279446">
    <property type="component" value="Unassembled WGS sequence"/>
</dbReference>
<dbReference type="Pfam" id="PF13739">
    <property type="entry name" value="PdaC"/>
    <property type="match status" value="1"/>
</dbReference>
<feature type="domain" description="DUF3298" evidence="2">
    <location>
        <begin position="284"/>
        <end position="353"/>
    </location>
</feature>
<dbReference type="AlphaFoldDB" id="A0A433Y6J6"/>
<dbReference type="RefSeq" id="WP_127193208.1">
    <property type="nucleotide sequence ID" value="NZ_RZNY01000014.1"/>
</dbReference>
<proteinExistence type="predicted"/>
<evidence type="ECO:0000313" key="5">
    <source>
        <dbReference type="Proteomes" id="UP000279446"/>
    </source>
</evidence>
<keyword evidence="5" id="KW-1185">Reference proteome</keyword>
<name>A0A433Y6J6_9BACL</name>
<dbReference type="Gene3D" id="3.30.457.10">
    <property type="entry name" value="Copper amine oxidase-like, N-terminal domain"/>
    <property type="match status" value="1"/>
</dbReference>
<reference evidence="4 5" key="1">
    <citation type="submission" date="2018-12" db="EMBL/GenBank/DDBJ databases">
        <authorList>
            <person name="Sun L."/>
            <person name="Chen Z."/>
        </authorList>
    </citation>
    <scope>NUCLEOTIDE SEQUENCE [LARGE SCALE GENOMIC DNA]</scope>
    <source>
        <strain evidence="4 5">DSM 15890</strain>
    </source>
</reference>
<dbReference type="Gene3D" id="3.30.565.40">
    <property type="entry name" value="Fervidobacterium nodosum Rt17-B1 like"/>
    <property type="match status" value="1"/>
</dbReference>
<organism evidence="4 5">
    <name type="scientific">Paenibacillus anaericanus</name>
    <dbReference type="NCBI Taxonomy" id="170367"/>
    <lineage>
        <taxon>Bacteria</taxon>
        <taxon>Bacillati</taxon>
        <taxon>Bacillota</taxon>
        <taxon>Bacilli</taxon>
        <taxon>Bacillales</taxon>
        <taxon>Paenibacillaceae</taxon>
        <taxon>Paenibacillus</taxon>
    </lineage>
</organism>
<accession>A0A433Y6J6</accession>
<protein>
    <submittedName>
        <fullName evidence="4">DUF4163 domain-containing protein</fullName>
    </submittedName>
</protein>
<dbReference type="InterPro" id="IPR036582">
    <property type="entry name" value="Mao_N_sf"/>
</dbReference>
<evidence type="ECO:0000259" key="1">
    <source>
        <dbReference type="Pfam" id="PF07833"/>
    </source>
</evidence>
<feature type="domain" description="Deacetylase PdaC" evidence="3">
    <location>
        <begin position="181"/>
        <end position="265"/>
    </location>
</feature>
<dbReference type="Pfam" id="PF11738">
    <property type="entry name" value="DUF3298"/>
    <property type="match status" value="1"/>
</dbReference>
<evidence type="ECO:0000259" key="3">
    <source>
        <dbReference type="Pfam" id="PF13739"/>
    </source>
</evidence>
<dbReference type="InterPro" id="IPR037126">
    <property type="entry name" value="PdaC/RsiV-like_sf"/>
</dbReference>
<comment type="caution">
    <text evidence="4">The sequence shown here is derived from an EMBL/GenBank/DDBJ whole genome shotgun (WGS) entry which is preliminary data.</text>
</comment>
<dbReference type="InterPro" id="IPR021729">
    <property type="entry name" value="DUF3298"/>
</dbReference>